<evidence type="ECO:0000313" key="2">
    <source>
        <dbReference type="Proteomes" id="UP000887565"/>
    </source>
</evidence>
<evidence type="ECO:0000313" key="3">
    <source>
        <dbReference type="WBParaSite" id="nRc.2.0.1.t23105-RA"/>
    </source>
</evidence>
<accession>A0A915JBE3</accession>
<feature type="region of interest" description="Disordered" evidence="1">
    <location>
        <begin position="220"/>
        <end position="273"/>
    </location>
</feature>
<feature type="compositionally biased region" description="Polar residues" evidence="1">
    <location>
        <begin position="222"/>
        <end position="232"/>
    </location>
</feature>
<dbReference type="Proteomes" id="UP000887565">
    <property type="component" value="Unplaced"/>
</dbReference>
<dbReference type="WBParaSite" id="nRc.2.0.1.t23105-RA">
    <property type="protein sequence ID" value="nRc.2.0.1.t23105-RA"/>
    <property type="gene ID" value="nRc.2.0.1.g23105"/>
</dbReference>
<dbReference type="AlphaFoldDB" id="A0A915JBE3"/>
<protein>
    <submittedName>
        <fullName evidence="3">Uncharacterized protein</fullName>
    </submittedName>
</protein>
<evidence type="ECO:0000256" key="1">
    <source>
        <dbReference type="SAM" id="MobiDB-lite"/>
    </source>
</evidence>
<name>A0A915JBE3_ROMCU</name>
<sequence>MTPNPTTQDKLDLMALQMEKMMHLLGQMQNQIVAQHQKINSLETANFPGTTSNILPPPSSGPLHTEQGGYGLANPSCTLPAKGTMTLMSAMTFSNQGERKCCKFQIRSSKELLDKTEKERDQTIIIRFYRDNGQALWSNLQKKSKEDLVTFCENLENEQNIQNELFEQWPQKHHCLAIKETELPNQDEETGDIYILNETLCETELALAFSRQPVHVKREAPSTHTLYNNEFSRNAPGEEETSHSAPQRRPQPMANPFGLSEYPPDSYHDHPKPRYDLPRTSHWEEDSRIKTIVDNMHPLTMDGAATNKCLLRFFIRLENEFGYDPSNHVKMSALR</sequence>
<proteinExistence type="predicted"/>
<reference evidence="3" key="1">
    <citation type="submission" date="2022-11" db="UniProtKB">
        <authorList>
            <consortium name="WormBaseParasite"/>
        </authorList>
    </citation>
    <scope>IDENTIFICATION</scope>
</reference>
<organism evidence="2 3">
    <name type="scientific">Romanomermis culicivorax</name>
    <name type="common">Nematode worm</name>
    <dbReference type="NCBI Taxonomy" id="13658"/>
    <lineage>
        <taxon>Eukaryota</taxon>
        <taxon>Metazoa</taxon>
        <taxon>Ecdysozoa</taxon>
        <taxon>Nematoda</taxon>
        <taxon>Enoplea</taxon>
        <taxon>Dorylaimia</taxon>
        <taxon>Mermithida</taxon>
        <taxon>Mermithoidea</taxon>
        <taxon>Mermithidae</taxon>
        <taxon>Romanomermis</taxon>
    </lineage>
</organism>
<keyword evidence="2" id="KW-1185">Reference proteome</keyword>